<reference evidence="4 5" key="1">
    <citation type="submission" date="2021-03" db="EMBL/GenBank/DDBJ databases">
        <title>Genomic Encyclopedia of Type Strains, Phase IV (KMG-IV): sequencing the most valuable type-strain genomes for metagenomic binning, comparative biology and taxonomic classification.</title>
        <authorList>
            <person name="Goeker M."/>
        </authorList>
    </citation>
    <scope>NUCLEOTIDE SEQUENCE [LARGE SCALE GENOMIC DNA]</scope>
    <source>
        <strain evidence="4 5">DSM 26048</strain>
    </source>
</reference>
<evidence type="ECO:0008006" key="6">
    <source>
        <dbReference type="Google" id="ProtNLM"/>
    </source>
</evidence>
<dbReference type="InterPro" id="IPR002934">
    <property type="entry name" value="Polymerase_NTP_transf_dom"/>
</dbReference>
<keyword evidence="1" id="KW-0808">Transferase</keyword>
<dbReference type="Pfam" id="PF01909">
    <property type="entry name" value="NTP_transf_2"/>
    <property type="match status" value="1"/>
</dbReference>
<feature type="domain" description="Polymerase nucleotidyl transferase" evidence="2">
    <location>
        <begin position="25"/>
        <end position="77"/>
    </location>
</feature>
<evidence type="ECO:0000256" key="1">
    <source>
        <dbReference type="ARBA" id="ARBA00022679"/>
    </source>
</evidence>
<name>A0ABS4J2P1_9BACL</name>
<protein>
    <recommendedName>
        <fullName evidence="6">DUF4111 domain-containing protein</fullName>
    </recommendedName>
</protein>
<sequence>MELLPDKVSITMRKLCNLLESSLQGRLKAVYVYGSTALGDYIEGSSDIDFIAVVEQPLSPVHIQAIIEAHEEVERILPGTDIMGAYLGQEDLGKAFNEIPFVLTYFNKQVHEDGTGTDINPVTWWVLKHHGIRAYGLNISFSYEISKETLIDYVMANMNSYWKNWVERLERRLREPDLSEQTIKAAELDYAVEWCVLGMLRQLYTIKEHGVTSKTGAGTYGMNLLSDRWHGLIREAIAIKRCQVERVYDSQVKRLNDLVELLSYIHTESNRCFLKNEESE</sequence>
<keyword evidence="5" id="KW-1185">Reference proteome</keyword>
<dbReference type="SUPFAM" id="SSF81301">
    <property type="entry name" value="Nucleotidyltransferase"/>
    <property type="match status" value="1"/>
</dbReference>
<dbReference type="Proteomes" id="UP001519287">
    <property type="component" value="Unassembled WGS sequence"/>
</dbReference>
<evidence type="ECO:0000259" key="3">
    <source>
        <dbReference type="Pfam" id="PF13427"/>
    </source>
</evidence>
<evidence type="ECO:0000259" key="2">
    <source>
        <dbReference type="Pfam" id="PF01909"/>
    </source>
</evidence>
<dbReference type="Pfam" id="PF13427">
    <property type="entry name" value="AadA_C"/>
    <property type="match status" value="1"/>
</dbReference>
<comment type="caution">
    <text evidence="4">The sequence shown here is derived from an EMBL/GenBank/DDBJ whole genome shotgun (WGS) entry which is preliminary data.</text>
</comment>
<dbReference type="RefSeq" id="WP_209975955.1">
    <property type="nucleotide sequence ID" value="NZ_JAGGLB010000023.1"/>
</dbReference>
<evidence type="ECO:0000313" key="4">
    <source>
        <dbReference type="EMBL" id="MBP1994100.1"/>
    </source>
</evidence>
<dbReference type="EMBL" id="JAGGLB010000023">
    <property type="protein sequence ID" value="MBP1994100.1"/>
    <property type="molecule type" value="Genomic_DNA"/>
</dbReference>
<proteinExistence type="predicted"/>
<feature type="domain" description="Adenylyltransferase AadA C-terminal" evidence="3">
    <location>
        <begin position="188"/>
        <end position="260"/>
    </location>
</feature>
<organism evidence="4 5">
    <name type="scientific">Paenibacillus eucommiae</name>
    <dbReference type="NCBI Taxonomy" id="1355755"/>
    <lineage>
        <taxon>Bacteria</taxon>
        <taxon>Bacillati</taxon>
        <taxon>Bacillota</taxon>
        <taxon>Bacilli</taxon>
        <taxon>Bacillales</taxon>
        <taxon>Paenibacillaceae</taxon>
        <taxon>Paenibacillus</taxon>
    </lineage>
</organism>
<dbReference type="CDD" id="cd05403">
    <property type="entry name" value="NT_KNTase_like"/>
    <property type="match status" value="1"/>
</dbReference>
<gene>
    <name evidence="4" type="ORF">J2Z66_005726</name>
</gene>
<accession>A0ABS4J2P1</accession>
<evidence type="ECO:0000313" key="5">
    <source>
        <dbReference type="Proteomes" id="UP001519287"/>
    </source>
</evidence>
<dbReference type="Gene3D" id="3.30.460.10">
    <property type="entry name" value="Beta Polymerase, domain 2"/>
    <property type="match status" value="1"/>
</dbReference>
<dbReference type="InterPro" id="IPR043519">
    <property type="entry name" value="NT_sf"/>
</dbReference>
<dbReference type="InterPro" id="IPR025184">
    <property type="entry name" value="AadA_C"/>
</dbReference>